<comment type="cofactor">
    <cofactor evidence="1">
        <name>Mn(2+)</name>
        <dbReference type="ChEBI" id="CHEBI:29035"/>
    </cofactor>
    <text evidence="1">The Mn(2+) ion enhances activity.</text>
</comment>
<name>I7LCL5_9CORY</name>
<dbReference type="GO" id="GO:0046872">
    <property type="term" value="F:metal ion binding"/>
    <property type="evidence" value="ECO:0007669"/>
    <property type="project" value="UniProtKB-KW"/>
</dbReference>
<organism evidence="3 6">
    <name type="scientific">Corynebacterium otitidis ATCC 51513</name>
    <dbReference type="NCBI Taxonomy" id="883169"/>
    <lineage>
        <taxon>Bacteria</taxon>
        <taxon>Bacillati</taxon>
        <taxon>Actinomycetota</taxon>
        <taxon>Actinomycetes</taxon>
        <taxon>Mycobacteriales</taxon>
        <taxon>Corynebacteriaceae</taxon>
        <taxon>Corynebacterium</taxon>
    </lineage>
</organism>
<dbReference type="PATRIC" id="fig|883169.3.peg.1607"/>
<dbReference type="Pfam" id="PF07687">
    <property type="entry name" value="M20_dimer"/>
    <property type="match status" value="1"/>
</dbReference>
<keyword evidence="5" id="KW-1185">Reference proteome</keyword>
<dbReference type="InterPro" id="IPR036264">
    <property type="entry name" value="Bact_exopeptidase_dim_dom"/>
</dbReference>
<feature type="binding site" evidence="1">
    <location>
        <position position="127"/>
    </location>
    <ligand>
        <name>Mn(2+)</name>
        <dbReference type="ChEBI" id="CHEBI:29035"/>
        <label>2</label>
    </ligand>
</feature>
<sequence>MADDFPQEWLDKIDKAVEEVHDDLIEWRHHIHQNPELSNREEKTAKYIADLLEDFGYDDVVTGLGGHGVATVLHGGGSPEGKRRSIVLRADIDALPVPDKSGVEFASEVVDKDYPGGPFPVTHACGHDAHAAMLLAAAKVLADLKDDVPGDVVFAFQPAEEGPPVDEPGGAREMVKEAFFDELDPEPTMAFGMHVGGGPKGWVMYSQGVQNGSSELLSIKITGEQVHGSSPWQGKDPMPPAAEIITAMGQIYRQLDAQKDFTITIGHIQDEGRFNVVGNSVTLLGTVRCLQEGVEAQINERIERTAKHIAAAYDCEAEVEFIQQVPPVVNRPEWVEKILPSFHRSTRGDAKVIEVPASLGYDDVSEFINRWGGIYGLLGVQDVEVDEDGNLKETEGGRGFVANHSPKFYVDDEAMVTGVRMHVNVALDHLRGTLVPDEK</sequence>
<dbReference type="PANTHER" id="PTHR11014:SF63">
    <property type="entry name" value="METALLOPEPTIDASE, PUTATIVE (AFU_ORTHOLOGUE AFUA_6G09600)-RELATED"/>
    <property type="match status" value="1"/>
</dbReference>
<accession>I7LCL5</accession>
<gene>
    <name evidence="3" type="primary">abgB</name>
    <name evidence="3" type="ORF">BN46_1341</name>
    <name evidence="4" type="ORF">HMPREF9719_01669</name>
</gene>
<dbReference type="PANTHER" id="PTHR11014">
    <property type="entry name" value="PEPTIDASE M20 FAMILY MEMBER"/>
    <property type="match status" value="1"/>
</dbReference>
<dbReference type="Gene3D" id="3.40.630.10">
    <property type="entry name" value="Zn peptidases"/>
    <property type="match status" value="1"/>
</dbReference>
<reference evidence="4 5" key="2">
    <citation type="submission" date="2012-08" db="EMBL/GenBank/DDBJ databases">
        <title>The Genome Sequence of Turicella otitidis ATCC 51513.</title>
        <authorList>
            <consortium name="The Broad Institute Genome Sequencing Platform"/>
            <person name="Earl A."/>
            <person name="Ward D."/>
            <person name="Feldgarden M."/>
            <person name="Gevers D."/>
            <person name="Huys G."/>
            <person name="Walker B."/>
            <person name="Young S.K."/>
            <person name="Zeng Q."/>
            <person name="Gargeya S."/>
            <person name="Fitzgerald M."/>
            <person name="Haas B."/>
            <person name="Abouelleil A."/>
            <person name="Alvarado L."/>
            <person name="Arachchi H.M."/>
            <person name="Berlin A.M."/>
            <person name="Chapman S.B."/>
            <person name="Goldberg J."/>
            <person name="Griggs A."/>
            <person name="Gujja S."/>
            <person name="Hansen M."/>
            <person name="Howarth C."/>
            <person name="Imamovic A."/>
            <person name="Larimer J."/>
            <person name="McCowen C."/>
            <person name="Montmayeur A."/>
            <person name="Murphy C."/>
            <person name="Neiman D."/>
            <person name="Pearson M."/>
            <person name="Priest M."/>
            <person name="Roberts A."/>
            <person name="Saif S."/>
            <person name="Shea T."/>
            <person name="Sisk P."/>
            <person name="Sykes S."/>
            <person name="Wortman J."/>
            <person name="Nusbaum C."/>
            <person name="Birren B."/>
        </authorList>
    </citation>
    <scope>NUCLEOTIDE SEQUENCE [LARGE SCALE GENOMIC DNA]</scope>
    <source>
        <strain evidence="4 5">ATCC 51513</strain>
    </source>
</reference>
<dbReference type="OrthoDB" id="9777385at2"/>
<evidence type="ECO:0000313" key="3">
    <source>
        <dbReference type="EMBL" id="CCI84059.1"/>
    </source>
</evidence>
<dbReference type="Gene3D" id="3.30.70.360">
    <property type="match status" value="1"/>
</dbReference>
<feature type="domain" description="Peptidase M20 dimerisation" evidence="2">
    <location>
        <begin position="219"/>
        <end position="313"/>
    </location>
</feature>
<evidence type="ECO:0000313" key="4">
    <source>
        <dbReference type="EMBL" id="EJZ81398.1"/>
    </source>
</evidence>
<dbReference type="NCBIfam" id="TIGR01891">
    <property type="entry name" value="amidohydrolases"/>
    <property type="match status" value="1"/>
</dbReference>
<dbReference type="InterPro" id="IPR011650">
    <property type="entry name" value="Peptidase_M20_dimer"/>
</dbReference>
<evidence type="ECO:0000313" key="5">
    <source>
        <dbReference type="Proteomes" id="UP000006078"/>
    </source>
</evidence>
<keyword evidence="3" id="KW-0378">Hydrolase</keyword>
<dbReference type="Pfam" id="PF01546">
    <property type="entry name" value="Peptidase_M20"/>
    <property type="match status" value="1"/>
</dbReference>
<dbReference type="eggNOG" id="COG1473">
    <property type="taxonomic scope" value="Bacteria"/>
</dbReference>
<dbReference type="SUPFAM" id="SSF53187">
    <property type="entry name" value="Zn-dependent exopeptidases"/>
    <property type="match status" value="1"/>
</dbReference>
<evidence type="ECO:0000256" key="1">
    <source>
        <dbReference type="PIRSR" id="PIRSR005962-1"/>
    </source>
</evidence>
<keyword evidence="1" id="KW-0479">Metal-binding</keyword>
<keyword evidence="1" id="KW-0464">Manganese</keyword>
<dbReference type="HOGENOM" id="CLU_023257_0_1_11"/>
<dbReference type="Proteomes" id="UP000006078">
    <property type="component" value="Unassembled WGS sequence"/>
</dbReference>
<evidence type="ECO:0000313" key="6">
    <source>
        <dbReference type="Proteomes" id="UP000011016"/>
    </source>
</evidence>
<dbReference type="InterPro" id="IPR002933">
    <property type="entry name" value="Peptidase_M20"/>
</dbReference>
<dbReference type="EMBL" id="AHAE01000078">
    <property type="protein sequence ID" value="EJZ81398.1"/>
    <property type="molecule type" value="Genomic_DNA"/>
</dbReference>
<feature type="binding site" evidence="1">
    <location>
        <position position="404"/>
    </location>
    <ligand>
        <name>Mn(2+)</name>
        <dbReference type="ChEBI" id="CHEBI:29035"/>
        <label>2</label>
    </ligand>
</feature>
<dbReference type="EC" id="3.5.1.14" evidence="3"/>
<dbReference type="SUPFAM" id="SSF55031">
    <property type="entry name" value="Bacterial exopeptidase dimerisation domain"/>
    <property type="match status" value="1"/>
</dbReference>
<dbReference type="InterPro" id="IPR017439">
    <property type="entry name" value="Amidohydrolase"/>
</dbReference>
<protein>
    <submittedName>
        <fullName evidence="4">Amidohydrolase</fullName>
    </submittedName>
    <submittedName>
        <fullName evidence="3">Aminoacylase</fullName>
        <ecNumber evidence="3">3.5.1.14</ecNumber>
    </submittedName>
</protein>
<reference evidence="3 6" key="1">
    <citation type="journal article" date="2012" name="J. Bacteriol.">
        <title>Draft Genome Sequence of Turicella otitidis ATCC 51513, Isolated from Middle Ear Fluid from a Child with Otitis Media.</title>
        <authorList>
            <person name="Brinkrolf K."/>
            <person name="Schneider J."/>
            <person name="Knecht M."/>
            <person name="Ruckert C."/>
            <person name="Tauch A."/>
        </authorList>
    </citation>
    <scope>NUCLEOTIDE SEQUENCE [LARGE SCALE GENOMIC DNA]</scope>
    <source>
        <strain evidence="3 6">ATCC 51513</strain>
    </source>
</reference>
<proteinExistence type="predicted"/>
<evidence type="ECO:0000259" key="2">
    <source>
        <dbReference type="Pfam" id="PF07687"/>
    </source>
</evidence>
<dbReference type="STRING" id="29321.AAV33_05370"/>
<comment type="caution">
    <text evidence="3">The sequence shown here is derived from an EMBL/GenBank/DDBJ whole genome shotgun (WGS) entry which is preliminary data.</text>
</comment>
<dbReference type="PIRSF" id="PIRSF005962">
    <property type="entry name" value="Pept_M20D_amidohydro"/>
    <property type="match status" value="1"/>
</dbReference>
<dbReference type="AlphaFoldDB" id="I7LCL5"/>
<dbReference type="Proteomes" id="UP000011016">
    <property type="component" value="Unassembled WGS sequence"/>
</dbReference>
<feature type="binding site" evidence="1">
    <location>
        <position position="161"/>
    </location>
    <ligand>
        <name>Mn(2+)</name>
        <dbReference type="ChEBI" id="CHEBI:29035"/>
        <label>2</label>
    </ligand>
</feature>
<dbReference type="RefSeq" id="WP_004601559.1">
    <property type="nucleotide sequence ID" value="NZ_HF541868.1"/>
</dbReference>
<feature type="binding site" evidence="1">
    <location>
        <position position="194"/>
    </location>
    <ligand>
        <name>Mn(2+)</name>
        <dbReference type="ChEBI" id="CHEBI:29035"/>
        <label>2</label>
    </ligand>
</feature>
<dbReference type="GO" id="GO:0004046">
    <property type="term" value="F:aminoacylase activity"/>
    <property type="evidence" value="ECO:0007669"/>
    <property type="project" value="UniProtKB-EC"/>
</dbReference>
<feature type="binding site" evidence="1">
    <location>
        <position position="125"/>
    </location>
    <ligand>
        <name>Mn(2+)</name>
        <dbReference type="ChEBI" id="CHEBI:29035"/>
        <label>2</label>
    </ligand>
</feature>
<dbReference type="EMBL" id="CAJZ01000195">
    <property type="protein sequence ID" value="CCI84059.1"/>
    <property type="molecule type" value="Genomic_DNA"/>
</dbReference>